<dbReference type="AlphaFoldDB" id="A0A9I9CUA9"/>
<dbReference type="Gramene" id="MELO3C008497.2.1">
    <property type="protein sequence ID" value="MELO3C008497.2.1"/>
    <property type="gene ID" value="MELO3C008497.2"/>
</dbReference>
<reference evidence="1" key="1">
    <citation type="submission" date="2023-03" db="UniProtKB">
        <authorList>
            <consortium name="EnsemblPlants"/>
        </authorList>
    </citation>
    <scope>IDENTIFICATION</scope>
</reference>
<protein>
    <submittedName>
        <fullName evidence="1">Uncharacterized protein</fullName>
    </submittedName>
</protein>
<dbReference type="EnsemblPlants" id="MELO3C008497.2.1">
    <property type="protein sequence ID" value="MELO3C008497.2.1"/>
    <property type="gene ID" value="MELO3C008497.2"/>
</dbReference>
<proteinExistence type="predicted"/>
<evidence type="ECO:0000313" key="1">
    <source>
        <dbReference type="EnsemblPlants" id="MELO3C008497.2.1"/>
    </source>
</evidence>
<sequence length="168" mass="18555">MGPRTFKQPLPISPACIARPILPQILKLTLLAQILIFETQSLDVAIFGEDPTEAHQLLLILPPIPKDLNRLVHSSPTPLTSTSSQTINVPHPPANSLNLQGLPQSLLHMDLVLWLFLLFPGQKNKRMASTASKRAKLQRELQNLHCSINYDKSATLAISEGDYGNQVI</sequence>
<name>A0A9I9CUA9_CUCME</name>
<accession>A0A9I9CUA9</accession>
<organism evidence="1">
    <name type="scientific">Cucumis melo</name>
    <name type="common">Muskmelon</name>
    <dbReference type="NCBI Taxonomy" id="3656"/>
    <lineage>
        <taxon>Eukaryota</taxon>
        <taxon>Viridiplantae</taxon>
        <taxon>Streptophyta</taxon>
        <taxon>Embryophyta</taxon>
        <taxon>Tracheophyta</taxon>
        <taxon>Spermatophyta</taxon>
        <taxon>Magnoliopsida</taxon>
        <taxon>eudicotyledons</taxon>
        <taxon>Gunneridae</taxon>
        <taxon>Pentapetalae</taxon>
        <taxon>rosids</taxon>
        <taxon>fabids</taxon>
        <taxon>Cucurbitales</taxon>
        <taxon>Cucurbitaceae</taxon>
        <taxon>Benincaseae</taxon>
        <taxon>Cucumis</taxon>
    </lineage>
</organism>